<evidence type="ECO:0000256" key="12">
    <source>
        <dbReference type="ARBA" id="ARBA00023286"/>
    </source>
</evidence>
<gene>
    <name evidence="19" type="ORF">RCOM_0919660</name>
</gene>
<evidence type="ECO:0000313" key="19">
    <source>
        <dbReference type="EMBL" id="EEF46821.1"/>
    </source>
</evidence>
<dbReference type="FunCoup" id="B9RNQ3">
    <property type="interactions" value="126"/>
</dbReference>
<organism evidence="19 20">
    <name type="scientific">Ricinus communis</name>
    <name type="common">Castor bean</name>
    <dbReference type="NCBI Taxonomy" id="3988"/>
    <lineage>
        <taxon>Eukaryota</taxon>
        <taxon>Viridiplantae</taxon>
        <taxon>Streptophyta</taxon>
        <taxon>Embryophyta</taxon>
        <taxon>Tracheophyta</taxon>
        <taxon>Spermatophyta</taxon>
        <taxon>Magnoliopsida</taxon>
        <taxon>eudicotyledons</taxon>
        <taxon>Gunneridae</taxon>
        <taxon>Pentapetalae</taxon>
        <taxon>rosids</taxon>
        <taxon>fabids</taxon>
        <taxon>Malpighiales</taxon>
        <taxon>Euphorbiaceae</taxon>
        <taxon>Acalyphoideae</taxon>
        <taxon>Acalypheae</taxon>
        <taxon>Ricinus</taxon>
    </lineage>
</organism>
<dbReference type="SMART" id="SM00079">
    <property type="entry name" value="PBPe"/>
    <property type="match status" value="1"/>
</dbReference>
<dbReference type="SUPFAM" id="SSF53850">
    <property type="entry name" value="Periplasmic binding protein-like II"/>
    <property type="match status" value="1"/>
</dbReference>
<keyword evidence="20" id="KW-1185">Reference proteome</keyword>
<feature type="transmembrane region" description="Helical" evidence="17">
    <location>
        <begin position="655"/>
        <end position="673"/>
    </location>
</feature>
<evidence type="ECO:0000256" key="9">
    <source>
        <dbReference type="ARBA" id="ARBA00023136"/>
    </source>
</evidence>
<feature type="disulfide bond" evidence="16">
    <location>
        <begin position="763"/>
        <end position="819"/>
    </location>
</feature>
<reference evidence="20" key="1">
    <citation type="journal article" date="2010" name="Nat. Biotechnol.">
        <title>Draft genome sequence of the oilseed species Ricinus communis.</title>
        <authorList>
            <person name="Chan A.P."/>
            <person name="Crabtree J."/>
            <person name="Zhao Q."/>
            <person name="Lorenzi H."/>
            <person name="Orvis J."/>
            <person name="Puiu D."/>
            <person name="Melake-Berhan A."/>
            <person name="Jones K.M."/>
            <person name="Redman J."/>
            <person name="Chen G."/>
            <person name="Cahoon E.B."/>
            <person name="Gedil M."/>
            <person name="Stanke M."/>
            <person name="Haas B.J."/>
            <person name="Wortman J.R."/>
            <person name="Fraser-Liggett C.M."/>
            <person name="Ravel J."/>
            <person name="Rabinowicz P.D."/>
        </authorList>
    </citation>
    <scope>NUCLEOTIDE SEQUENCE [LARGE SCALE GENOMIC DNA]</scope>
    <source>
        <strain evidence="20">cv. Hale</strain>
    </source>
</reference>
<dbReference type="Pfam" id="PF00060">
    <property type="entry name" value="Lig_chan"/>
    <property type="match status" value="1"/>
</dbReference>
<dbReference type="InterPro" id="IPR019594">
    <property type="entry name" value="Glu/Gly-bd"/>
</dbReference>
<dbReference type="Gene3D" id="3.40.190.10">
    <property type="entry name" value="Periplasmic binding protein-like II"/>
    <property type="match status" value="2"/>
</dbReference>
<comment type="function">
    <text evidence="14">Glutamate-gated receptor that probably acts as a non-selective cation channel. May be involved in light-signal transduction and calcium homeostasis via the regulation of calcium influx into cells.</text>
</comment>
<evidence type="ECO:0000256" key="13">
    <source>
        <dbReference type="ARBA" id="ARBA00023303"/>
    </source>
</evidence>
<dbReference type="InterPro" id="IPR015683">
    <property type="entry name" value="Ionotropic_Glu_rcpt"/>
</dbReference>
<comment type="subcellular location">
    <subcellularLocation>
        <location evidence="1">Membrane</location>
        <topology evidence="1">Multi-pass membrane protein</topology>
    </subcellularLocation>
</comment>
<accession>B9RNQ3</accession>
<dbReference type="SUPFAM" id="SSF53822">
    <property type="entry name" value="Periplasmic binding protein-like I"/>
    <property type="match status" value="1"/>
</dbReference>
<dbReference type="GO" id="GO:0005886">
    <property type="term" value="C:plasma membrane"/>
    <property type="evidence" value="ECO:0000318"/>
    <property type="project" value="GO_Central"/>
</dbReference>
<dbReference type="InterPro" id="IPR017103">
    <property type="entry name" value="Iontropic_Glu_rcpt_pln"/>
</dbReference>
<dbReference type="GO" id="GO:0015276">
    <property type="term" value="F:ligand-gated monoatomic ion channel activity"/>
    <property type="evidence" value="ECO:0000318"/>
    <property type="project" value="GO_Central"/>
</dbReference>
<evidence type="ECO:0000256" key="16">
    <source>
        <dbReference type="PIRSR" id="PIRSR037090-50"/>
    </source>
</evidence>
<evidence type="ECO:0000313" key="20">
    <source>
        <dbReference type="Proteomes" id="UP000008311"/>
    </source>
</evidence>
<evidence type="ECO:0000256" key="5">
    <source>
        <dbReference type="ARBA" id="ARBA00022692"/>
    </source>
</evidence>
<evidence type="ECO:0000256" key="1">
    <source>
        <dbReference type="ARBA" id="ARBA00004141"/>
    </source>
</evidence>
<evidence type="ECO:0000256" key="17">
    <source>
        <dbReference type="SAM" id="Phobius"/>
    </source>
</evidence>
<dbReference type="InterPro" id="IPR001828">
    <property type="entry name" value="ANF_lig-bd_rcpt"/>
</dbReference>
<evidence type="ECO:0000256" key="7">
    <source>
        <dbReference type="ARBA" id="ARBA00022989"/>
    </source>
</evidence>
<dbReference type="Gene3D" id="1.10.287.70">
    <property type="match status" value="1"/>
</dbReference>
<dbReference type="CDD" id="cd13686">
    <property type="entry name" value="GluR_Plant"/>
    <property type="match status" value="1"/>
</dbReference>
<dbReference type="InterPro" id="IPR028082">
    <property type="entry name" value="Peripla_BP_I"/>
</dbReference>
<feature type="domain" description="Ionotropic glutamate receptor C-terminal" evidence="18">
    <location>
        <begin position="465"/>
        <end position="815"/>
    </location>
</feature>
<comment type="similarity">
    <text evidence="2 15">Belongs to the glutamate-gated ion channel (TC 1.A.10.1) family.</text>
</comment>
<protein>
    <recommendedName>
        <fullName evidence="15">Glutamate receptor</fullName>
    </recommendedName>
</protein>
<dbReference type="Pfam" id="PF01094">
    <property type="entry name" value="ANF_receptor"/>
    <property type="match status" value="1"/>
</dbReference>
<name>B9RNQ3_RICCO</name>
<dbReference type="Gene3D" id="3.40.50.2300">
    <property type="match status" value="3"/>
</dbReference>
<dbReference type="FunFam" id="3.40.190.10:FF:000195">
    <property type="entry name" value="Glutamate receptor 2.7"/>
    <property type="match status" value="1"/>
</dbReference>
<evidence type="ECO:0000259" key="18">
    <source>
        <dbReference type="SMART" id="SM00079"/>
    </source>
</evidence>
<evidence type="ECO:0000256" key="15">
    <source>
        <dbReference type="PIRNR" id="PIRNR037090"/>
    </source>
</evidence>
<keyword evidence="10 15" id="KW-0675">Receptor</keyword>
<keyword evidence="13 15" id="KW-0407">Ion channel</keyword>
<dbReference type="AlphaFoldDB" id="B9RNQ3"/>
<dbReference type="GO" id="GO:0038023">
    <property type="term" value="F:signaling receptor activity"/>
    <property type="evidence" value="ECO:0000318"/>
    <property type="project" value="GO_Central"/>
</dbReference>
<keyword evidence="4 15" id="KW-0813">Transport</keyword>
<evidence type="ECO:0000256" key="3">
    <source>
        <dbReference type="ARBA" id="ARBA00011095"/>
    </source>
</evidence>
<dbReference type="PIRSF" id="PIRSF037090">
    <property type="entry name" value="Iontro_Glu-like_rcpt_pln"/>
    <property type="match status" value="1"/>
</dbReference>
<comment type="function">
    <text evidence="15">Glutamate-gated receptor that probably acts as non-selective cation channel.</text>
</comment>
<dbReference type="STRING" id="3988.B9RNQ3"/>
<dbReference type="FunFam" id="1.10.287.70:FF:000037">
    <property type="entry name" value="Glutamate receptor"/>
    <property type="match status" value="1"/>
</dbReference>
<feature type="transmembrane region" description="Helical" evidence="17">
    <location>
        <begin position="836"/>
        <end position="860"/>
    </location>
</feature>
<dbReference type="FunFam" id="3.40.50.2300:FF:000310">
    <property type="entry name" value="Glutamate receptor"/>
    <property type="match status" value="1"/>
</dbReference>
<keyword evidence="16" id="KW-1015">Disulfide bond</keyword>
<keyword evidence="6" id="KW-0732">Signal</keyword>
<keyword evidence="7 17" id="KW-1133">Transmembrane helix</keyword>
<feature type="transmembrane region" description="Helical" evidence="17">
    <location>
        <begin position="595"/>
        <end position="613"/>
    </location>
</feature>
<evidence type="ECO:0000256" key="4">
    <source>
        <dbReference type="ARBA" id="ARBA00022448"/>
    </source>
</evidence>
<dbReference type="FunFam" id="3.40.50.2300:FF:000169">
    <property type="entry name" value="Glutamate receptor"/>
    <property type="match status" value="1"/>
</dbReference>
<evidence type="ECO:0000256" key="11">
    <source>
        <dbReference type="ARBA" id="ARBA00023180"/>
    </source>
</evidence>
<keyword evidence="8 15" id="KW-0406">Ion transport</keyword>
<proteinExistence type="inferred from homology"/>
<evidence type="ECO:0000256" key="8">
    <source>
        <dbReference type="ARBA" id="ARBA00023065"/>
    </source>
</evidence>
<dbReference type="FunFam" id="3.40.190.10:FF:000103">
    <property type="entry name" value="Glutamate receptor"/>
    <property type="match status" value="1"/>
</dbReference>
<sequence length="971" mass="107904">MNIRREMRKSPSKSVLSFSYFLSFIGMVMAQNTTILVNIGVVLDMDSSVGKMGLSCIDLALSDFYATHGYYRTRLALKTRDSMRDVVGAAAAALDLIKNEEVQAIIGPTTSMQADFVIHLGEKAQIPIISYSATSPFLTSISSPYFFRATQNDSTQVYAICAMIQAFGWREAVPIYVDNEYGRGIMPYLVDALQAIDTRIPYRSTLSPVSTDDQIVRELYKLMTMQTRVFIVHMSSSSLGSRFFTKVREVGMMSKGYVWIMTDGLTNFLSLLTPTAIDSMQGVLGVKPFVSETKELENLRVRWKRKFQQENPGSDDAELTIFGLWAYDAAIALSMAIEKAGTAKFGFRGANASSNYTDLAALKVSQNGPSLIQALSNTSFKSVTGDFVFVNGQLPSLAFQIVNVIGDGARELGFWTLGNGLLKNLSSITATNIYSNSKSNLASVIWPGDTTSVPKGWEIPTNGKKLRVGVPVKGGFNEFIKVTKDTSTNTNTVTGYCIDVFDAVVKALPYALRYEYIPFANPDGSTTESYNELIYQVYLGNFDAVVGDTTIIFNRSLYVDFTLPYTESGVYMVVPIKDKKKKNAWVFLKPLTWDLWATSFCFFVFIGFIVWILEHRINEEFRGPPSYQLSTSLYFSFSTMFFAQRERVVSNLARIVVIIWCFVVLILIQSYTASLTSLLTVQQLLPTVTDVYQLIKNGELVGYKRGSFVPDILKSLGFEETQLVIYDSVEQCHELLSKGSRNGGIAAAFDELPYMKVFLAKYCSKYTMVQPITKTDGFGFVFPRGSPLVPDISRAILNVTEGDQMKRIENAWFGKQGNCPDPSTSVSSNSLGLQSFWGLFLIAGIASVLALMIFAVMFACEYRQVLISSESGTSIWSRIRDLSSIFDQKDLKSHTFKKSEADEIIVPSSMGAPSPSIYSVHTDFPVEEEISSAEYSDTNPNDQALQEVVLISIQLADLNQETPTTEITSEW</sequence>
<comment type="subunit">
    <text evidence="3">May form heteromers.</text>
</comment>
<dbReference type="eggNOG" id="KOG1052">
    <property type="taxonomic scope" value="Eukaryota"/>
</dbReference>
<dbReference type="CDD" id="cd19990">
    <property type="entry name" value="PBP1_GABAb_receptor_plant"/>
    <property type="match status" value="1"/>
</dbReference>
<dbReference type="EMBL" id="EQ973791">
    <property type="protein sequence ID" value="EEF46821.1"/>
    <property type="molecule type" value="Genomic_DNA"/>
</dbReference>
<dbReference type="Proteomes" id="UP000008311">
    <property type="component" value="Unassembled WGS sequence"/>
</dbReference>
<dbReference type="OrthoDB" id="5984008at2759"/>
<keyword evidence="9 15" id="KW-0472">Membrane</keyword>
<evidence type="ECO:0000256" key="14">
    <source>
        <dbReference type="ARBA" id="ARBA00049638"/>
    </source>
</evidence>
<dbReference type="PANTHER" id="PTHR34836">
    <property type="entry name" value="OS06G0188250 PROTEIN"/>
    <property type="match status" value="1"/>
</dbReference>
<dbReference type="PANTHER" id="PTHR34836:SF1">
    <property type="entry name" value="OS09G0428600 PROTEIN"/>
    <property type="match status" value="1"/>
</dbReference>
<dbReference type="Pfam" id="PF10613">
    <property type="entry name" value="Lig_chan-Glu_bd"/>
    <property type="match status" value="1"/>
</dbReference>
<dbReference type="InParanoid" id="B9RNQ3"/>
<evidence type="ECO:0000256" key="6">
    <source>
        <dbReference type="ARBA" id="ARBA00022729"/>
    </source>
</evidence>
<dbReference type="InterPro" id="IPR001320">
    <property type="entry name" value="Iontro_rcpt_C"/>
</dbReference>
<keyword evidence="12 15" id="KW-1071">Ligand-gated ion channel</keyword>
<keyword evidence="11" id="KW-0325">Glycoprotein</keyword>
<dbReference type="InterPro" id="IPR044440">
    <property type="entry name" value="GABAb_receptor_plant_PBP1"/>
</dbReference>
<evidence type="ECO:0000256" key="2">
    <source>
        <dbReference type="ARBA" id="ARBA00008685"/>
    </source>
</evidence>
<dbReference type="OMA" id="VNCIASM"/>
<keyword evidence="5 17" id="KW-0812">Transmembrane</keyword>
<evidence type="ECO:0000256" key="10">
    <source>
        <dbReference type="ARBA" id="ARBA00023170"/>
    </source>
</evidence>